<evidence type="ECO:0000259" key="1">
    <source>
        <dbReference type="Pfam" id="PF01408"/>
    </source>
</evidence>
<dbReference type="OrthoDB" id="9815825at2"/>
<organism evidence="3 4">
    <name type="scientific">Aminivibrio pyruvatiphilus</name>
    <dbReference type="NCBI Taxonomy" id="1005740"/>
    <lineage>
        <taxon>Bacteria</taxon>
        <taxon>Thermotogati</taxon>
        <taxon>Synergistota</taxon>
        <taxon>Synergistia</taxon>
        <taxon>Synergistales</taxon>
        <taxon>Aminobacteriaceae</taxon>
        <taxon>Aminivibrio</taxon>
    </lineage>
</organism>
<name>A0A4R8M350_9BACT</name>
<comment type="caution">
    <text evidence="3">The sequence shown here is derived from an EMBL/GenBank/DDBJ whole genome shotgun (WGS) entry which is preliminary data.</text>
</comment>
<dbReference type="AlphaFoldDB" id="A0A4R8M350"/>
<feature type="domain" description="Gfo/Idh/MocA-like oxidoreductase C-terminal" evidence="2">
    <location>
        <begin position="135"/>
        <end position="340"/>
    </location>
</feature>
<dbReference type="Gene3D" id="3.40.50.720">
    <property type="entry name" value="NAD(P)-binding Rossmann-like Domain"/>
    <property type="match status" value="1"/>
</dbReference>
<dbReference type="InterPro" id="IPR004104">
    <property type="entry name" value="Gfo/Idh/MocA-like_OxRdtase_C"/>
</dbReference>
<proteinExistence type="predicted"/>
<dbReference type="GO" id="GO:0000166">
    <property type="term" value="F:nucleotide binding"/>
    <property type="evidence" value="ECO:0007669"/>
    <property type="project" value="InterPro"/>
</dbReference>
<feature type="domain" description="Gfo/Idh/MocA-like oxidoreductase N-terminal" evidence="1">
    <location>
        <begin position="4"/>
        <end position="121"/>
    </location>
</feature>
<dbReference type="SUPFAM" id="SSF55347">
    <property type="entry name" value="Glyceraldehyde-3-phosphate dehydrogenase-like, C-terminal domain"/>
    <property type="match status" value="1"/>
</dbReference>
<dbReference type="PANTHER" id="PTHR43249:SF1">
    <property type="entry name" value="D-GLUCOSIDE 3-DEHYDROGENASE"/>
    <property type="match status" value="1"/>
</dbReference>
<evidence type="ECO:0000313" key="4">
    <source>
        <dbReference type="Proteomes" id="UP000295066"/>
    </source>
</evidence>
<keyword evidence="4" id="KW-1185">Reference proteome</keyword>
<reference evidence="3 4" key="1">
    <citation type="submission" date="2019-03" db="EMBL/GenBank/DDBJ databases">
        <title>Genomic Encyclopedia of Type Strains, Phase IV (KMG-IV): sequencing the most valuable type-strain genomes for metagenomic binning, comparative biology and taxonomic classification.</title>
        <authorList>
            <person name="Goeker M."/>
        </authorList>
    </citation>
    <scope>NUCLEOTIDE SEQUENCE [LARGE SCALE GENOMIC DNA]</scope>
    <source>
        <strain evidence="3 4">DSM 25964</strain>
    </source>
</reference>
<dbReference type="Gene3D" id="3.30.360.10">
    <property type="entry name" value="Dihydrodipicolinate Reductase, domain 2"/>
    <property type="match status" value="1"/>
</dbReference>
<dbReference type="Proteomes" id="UP000295066">
    <property type="component" value="Unassembled WGS sequence"/>
</dbReference>
<dbReference type="InterPro" id="IPR052515">
    <property type="entry name" value="Gfo/Idh/MocA_Oxidoreductase"/>
</dbReference>
<evidence type="ECO:0000259" key="2">
    <source>
        <dbReference type="Pfam" id="PF02894"/>
    </source>
</evidence>
<dbReference type="PANTHER" id="PTHR43249">
    <property type="entry name" value="UDP-N-ACETYL-2-AMINO-2-DEOXY-D-GLUCURONATE OXIDASE"/>
    <property type="match status" value="1"/>
</dbReference>
<dbReference type="RefSeq" id="WP_133957961.1">
    <property type="nucleotide sequence ID" value="NZ_SORI01000012.1"/>
</dbReference>
<dbReference type="Pfam" id="PF01408">
    <property type="entry name" value="GFO_IDH_MocA"/>
    <property type="match status" value="1"/>
</dbReference>
<gene>
    <name evidence="3" type="ORF">C8D99_11278</name>
</gene>
<dbReference type="Pfam" id="PF02894">
    <property type="entry name" value="GFO_IDH_MocA_C"/>
    <property type="match status" value="1"/>
</dbReference>
<sequence>MHTFALAGCGRISKNHVDTLLELEKEGRAKLVSCCDPVPERACAVAERTGCQPFPSMESMLEAVKCDVVSICTPSGLHPAHVETAARYGRHALSEKPAGTSLSSVDRAINACDEKGVRYFVVKQNRFNKTIALLRRALEAGRFGRLYLLSSNVYWTRPQDYYDQAKWRGTWEFDGGALSNQASHYVDMMQWMGGAVESVQAFSATLARRIEAEDTITVNLKYRSGALGSINVTNLTYPKNLEGSITLLGEKGTVRIGGVALNKIEQWQFDAPHEIDGEVDDANTNPSSVYGFGHVPFYRHVLDVLDGKAEPLLTGREGRKTVEIIQAAYESARTGRAVQILGRNSL</sequence>
<dbReference type="EMBL" id="SORI01000012">
    <property type="protein sequence ID" value="TDY59569.1"/>
    <property type="molecule type" value="Genomic_DNA"/>
</dbReference>
<dbReference type="SUPFAM" id="SSF51735">
    <property type="entry name" value="NAD(P)-binding Rossmann-fold domains"/>
    <property type="match status" value="1"/>
</dbReference>
<evidence type="ECO:0000313" key="3">
    <source>
        <dbReference type="EMBL" id="TDY59569.1"/>
    </source>
</evidence>
<dbReference type="InterPro" id="IPR000683">
    <property type="entry name" value="Gfo/Idh/MocA-like_OxRdtase_N"/>
</dbReference>
<dbReference type="InterPro" id="IPR036291">
    <property type="entry name" value="NAD(P)-bd_dom_sf"/>
</dbReference>
<accession>A0A4R8M350</accession>
<protein>
    <submittedName>
        <fullName evidence="3">UDP-N-acetyl-2-amino-2-deoxyglucuronate dehydrogenase</fullName>
    </submittedName>
</protein>